<dbReference type="AlphaFoldDB" id="A0A6C0C409"/>
<evidence type="ECO:0000313" key="1">
    <source>
        <dbReference type="EMBL" id="QHS99435.1"/>
    </source>
</evidence>
<proteinExistence type="predicted"/>
<accession>A0A6C0C409</accession>
<sequence>MFTCFKKSSNKVSDEITYLEGIFEPRPEGFKEIDVEKYQPISILKNGKDKPVKHRRRNSMYPKQSKKNIIKLNKIVMDEKRLEKDAFINEFNSEIIQCKGCFEKFNLGEHQIVMSCSGCNGFFHCHIAGACVGPNCSVILNGKKESLKYCMSCVNPYLKVNIEDNGLCLCKSCEDLSDIPNYYKEV</sequence>
<organism evidence="1">
    <name type="scientific">viral metagenome</name>
    <dbReference type="NCBI Taxonomy" id="1070528"/>
    <lineage>
        <taxon>unclassified sequences</taxon>
        <taxon>metagenomes</taxon>
        <taxon>organismal metagenomes</taxon>
    </lineage>
</organism>
<protein>
    <submittedName>
        <fullName evidence="1">Uncharacterized protein</fullName>
    </submittedName>
</protein>
<dbReference type="EMBL" id="MN739344">
    <property type="protein sequence ID" value="QHS99435.1"/>
    <property type="molecule type" value="Genomic_DNA"/>
</dbReference>
<name>A0A6C0C409_9ZZZZ</name>
<reference evidence="1" key="1">
    <citation type="journal article" date="2020" name="Nature">
        <title>Giant virus diversity and host interactions through global metagenomics.</title>
        <authorList>
            <person name="Schulz F."/>
            <person name="Roux S."/>
            <person name="Paez-Espino D."/>
            <person name="Jungbluth S."/>
            <person name="Walsh D.A."/>
            <person name="Denef V.J."/>
            <person name="McMahon K.D."/>
            <person name="Konstantinidis K.T."/>
            <person name="Eloe-Fadrosh E.A."/>
            <person name="Kyrpides N.C."/>
            <person name="Woyke T."/>
        </authorList>
    </citation>
    <scope>NUCLEOTIDE SEQUENCE</scope>
    <source>
        <strain evidence="1">GVMAG-M-3300020187-37</strain>
    </source>
</reference>